<reference evidence="2 3" key="1">
    <citation type="submission" date="2024-03" db="EMBL/GenBank/DDBJ databases">
        <title>Complete genome sequence of the green alga Chloropicon roscoffensis RCC1871.</title>
        <authorList>
            <person name="Lemieux C."/>
            <person name="Pombert J.-F."/>
            <person name="Otis C."/>
            <person name="Turmel M."/>
        </authorList>
    </citation>
    <scope>NUCLEOTIDE SEQUENCE [LARGE SCALE GENOMIC DNA]</scope>
    <source>
        <strain evidence="2 3">RCC1871</strain>
    </source>
</reference>
<dbReference type="AlphaFoldDB" id="A0AAX4PKC6"/>
<feature type="compositionally biased region" description="Low complexity" evidence="1">
    <location>
        <begin position="19"/>
        <end position="29"/>
    </location>
</feature>
<name>A0AAX4PKC6_9CHLO</name>
<dbReference type="EMBL" id="CP151516">
    <property type="protein sequence ID" value="WZN66672.1"/>
    <property type="molecule type" value="Genomic_DNA"/>
</dbReference>
<sequence>MASRPTVRSMRTMIVPSGGRHSARAFARSGRGGGDATGGPLRKTQKTLPNFQVVLERFVVQNLRRALTPQRCMECLGTSYVVCGACRGRGKVGGLLDTSESKGERCETCDGEGILACQECNATGIKNNWLFQPAKNPGWGPRGEP</sequence>
<evidence type="ECO:0000313" key="2">
    <source>
        <dbReference type="EMBL" id="WZN66672.1"/>
    </source>
</evidence>
<gene>
    <name evidence="2" type="ORF">HKI87_16g82410</name>
</gene>
<protein>
    <submittedName>
        <fullName evidence="2">Uncharacterized protein</fullName>
    </submittedName>
</protein>
<organism evidence="2 3">
    <name type="scientific">Chloropicon roscoffensis</name>
    <dbReference type="NCBI Taxonomy" id="1461544"/>
    <lineage>
        <taxon>Eukaryota</taxon>
        <taxon>Viridiplantae</taxon>
        <taxon>Chlorophyta</taxon>
        <taxon>Chloropicophyceae</taxon>
        <taxon>Chloropicales</taxon>
        <taxon>Chloropicaceae</taxon>
        <taxon>Chloropicon</taxon>
    </lineage>
</organism>
<evidence type="ECO:0000256" key="1">
    <source>
        <dbReference type="SAM" id="MobiDB-lite"/>
    </source>
</evidence>
<accession>A0AAX4PKC6</accession>
<feature type="region of interest" description="Disordered" evidence="1">
    <location>
        <begin position="19"/>
        <end position="43"/>
    </location>
</feature>
<keyword evidence="3" id="KW-1185">Reference proteome</keyword>
<evidence type="ECO:0000313" key="3">
    <source>
        <dbReference type="Proteomes" id="UP001472866"/>
    </source>
</evidence>
<proteinExistence type="predicted"/>
<dbReference type="Proteomes" id="UP001472866">
    <property type="component" value="Chromosome 16"/>
</dbReference>